<accession>A0A8T0EJ93</accession>
<comment type="caution">
    <text evidence="10">The sequence shown here is derived from an EMBL/GenBank/DDBJ whole genome shotgun (WGS) entry which is preliminary data.</text>
</comment>
<evidence type="ECO:0000256" key="4">
    <source>
        <dbReference type="ARBA" id="ARBA00022737"/>
    </source>
</evidence>
<dbReference type="PANTHER" id="PTHR16056">
    <property type="entry name" value="REGULATOR OF MICROTUBULE DYNAMICS PROTEIN"/>
    <property type="match status" value="1"/>
</dbReference>
<dbReference type="AlphaFoldDB" id="A0A8T0EJ93"/>
<dbReference type="InterPro" id="IPR011990">
    <property type="entry name" value="TPR-like_helical_dom_sf"/>
</dbReference>
<keyword evidence="11" id="KW-1185">Reference proteome</keyword>
<dbReference type="GO" id="GO:0097431">
    <property type="term" value="C:mitotic spindle pole"/>
    <property type="evidence" value="ECO:0007669"/>
    <property type="project" value="TreeGrafter"/>
</dbReference>
<dbReference type="EMBL" id="JABXBU010002227">
    <property type="protein sequence ID" value="KAF8773601.1"/>
    <property type="molecule type" value="Genomic_DNA"/>
</dbReference>
<gene>
    <name evidence="10" type="ORF">HNY73_016248</name>
</gene>
<organism evidence="10 11">
    <name type="scientific">Argiope bruennichi</name>
    <name type="common">Wasp spider</name>
    <name type="synonym">Aranea bruennichi</name>
    <dbReference type="NCBI Taxonomy" id="94029"/>
    <lineage>
        <taxon>Eukaryota</taxon>
        <taxon>Metazoa</taxon>
        <taxon>Ecdysozoa</taxon>
        <taxon>Arthropoda</taxon>
        <taxon>Chelicerata</taxon>
        <taxon>Arachnida</taxon>
        <taxon>Araneae</taxon>
        <taxon>Araneomorphae</taxon>
        <taxon>Entelegynae</taxon>
        <taxon>Araneoidea</taxon>
        <taxon>Araneidae</taxon>
        <taxon>Argiope</taxon>
    </lineage>
</organism>
<evidence type="ECO:0000256" key="1">
    <source>
        <dbReference type="ARBA" id="ARBA00004245"/>
    </source>
</evidence>
<dbReference type="Pfam" id="PF21033">
    <property type="entry name" value="RMD1-3"/>
    <property type="match status" value="1"/>
</dbReference>
<dbReference type="Gene3D" id="1.25.40.10">
    <property type="entry name" value="Tetratricopeptide repeat domain"/>
    <property type="match status" value="1"/>
</dbReference>
<protein>
    <recommendedName>
        <fullName evidence="7">Regulator of microtubule dynamics protein 1</fullName>
    </recommendedName>
    <alternativeName>
        <fullName evidence="8">Protein FAM82B</fullName>
    </alternativeName>
</protein>
<keyword evidence="9" id="KW-0472">Membrane</keyword>
<evidence type="ECO:0000313" key="10">
    <source>
        <dbReference type="EMBL" id="KAF8773601.1"/>
    </source>
</evidence>
<evidence type="ECO:0000256" key="9">
    <source>
        <dbReference type="SAM" id="Phobius"/>
    </source>
</evidence>
<keyword evidence="4" id="KW-0677">Repeat</keyword>
<feature type="transmembrane region" description="Helical" evidence="9">
    <location>
        <begin position="67"/>
        <end position="88"/>
    </location>
</feature>
<name>A0A8T0EJ93_ARGBR</name>
<evidence type="ECO:0000313" key="11">
    <source>
        <dbReference type="Proteomes" id="UP000807504"/>
    </source>
</evidence>
<dbReference type="GO" id="GO:0005876">
    <property type="term" value="C:spindle microtubule"/>
    <property type="evidence" value="ECO:0007669"/>
    <property type="project" value="TreeGrafter"/>
</dbReference>
<proteinExistence type="predicted"/>
<reference evidence="10" key="2">
    <citation type="submission" date="2020-06" db="EMBL/GenBank/DDBJ databases">
        <authorList>
            <person name="Sheffer M."/>
        </authorList>
    </citation>
    <scope>NUCLEOTIDE SEQUENCE</scope>
</reference>
<dbReference type="SUPFAM" id="SSF48452">
    <property type="entry name" value="TPR-like"/>
    <property type="match status" value="1"/>
</dbReference>
<dbReference type="Proteomes" id="UP000807504">
    <property type="component" value="Unassembled WGS sequence"/>
</dbReference>
<keyword evidence="9" id="KW-0812">Transmembrane</keyword>
<sequence length="394" mass="46346">MFGTKISVERYRGRKRPYQGFFHSSETCKLAPEFSNRKSPATESLSSTPHRCKKYKLVMSQEYENAYYVHGFFSFALVISHTLGVFLIKMSNSKIFNYFNKKYIMTLRILSHKIAFFGRRFPVFQLASQHALKVLKNNSNSRLILSPFLPAFLFLKAASTLQKSDNSKIINEADNLYNDGKYEQLYSTLQPHNLSDDPEILWRLARAIFEKCRDVKEDKEKLMHLEEALQLVDKALEVNEECWAAHKWRAILLDYVWRYKSTKERIIHSFDVKKHMERAVELNPQDSTSYYLIGEWCYTFADMPWYQRQVAAAIFASPPTSTYEEALKYFEKAEETNPLFYSMNLLMMGKCYLKMNDKEKAVKYLKQARDYLVKTPDDQKAHEEAEKLLKDLIN</sequence>
<keyword evidence="3" id="KW-0963">Cytoplasm</keyword>
<evidence type="ECO:0000256" key="8">
    <source>
        <dbReference type="ARBA" id="ARBA00041958"/>
    </source>
</evidence>
<keyword evidence="6" id="KW-0206">Cytoskeleton</keyword>
<reference evidence="10" key="1">
    <citation type="journal article" date="2020" name="bioRxiv">
        <title>Chromosome-level reference genome of the European wasp spider Argiope bruennichi: a resource for studies on range expansion and evolutionary adaptation.</title>
        <authorList>
            <person name="Sheffer M.M."/>
            <person name="Hoppe A."/>
            <person name="Krehenwinkel H."/>
            <person name="Uhl G."/>
            <person name="Kuss A.W."/>
            <person name="Jensen L."/>
            <person name="Jensen C."/>
            <person name="Gillespie R.G."/>
            <person name="Hoff K.J."/>
            <person name="Prost S."/>
        </authorList>
    </citation>
    <scope>NUCLEOTIDE SEQUENCE</scope>
</reference>
<dbReference type="GO" id="GO:0005739">
    <property type="term" value="C:mitochondrion"/>
    <property type="evidence" value="ECO:0007669"/>
    <property type="project" value="TreeGrafter"/>
</dbReference>
<dbReference type="GO" id="GO:0008017">
    <property type="term" value="F:microtubule binding"/>
    <property type="evidence" value="ECO:0007669"/>
    <property type="project" value="TreeGrafter"/>
</dbReference>
<comment type="subcellular location">
    <subcellularLocation>
        <location evidence="1">Cytoplasm</location>
        <location evidence="1">Cytoskeleton</location>
    </subcellularLocation>
</comment>
<evidence type="ECO:0000256" key="3">
    <source>
        <dbReference type="ARBA" id="ARBA00022490"/>
    </source>
</evidence>
<evidence type="ECO:0000256" key="2">
    <source>
        <dbReference type="ARBA" id="ARBA00011375"/>
    </source>
</evidence>
<keyword evidence="5" id="KW-0802">TPR repeat</keyword>
<dbReference type="InterPro" id="IPR049039">
    <property type="entry name" value="RMD1-3_a_helical_rpt"/>
</dbReference>
<evidence type="ECO:0000256" key="6">
    <source>
        <dbReference type="ARBA" id="ARBA00023212"/>
    </source>
</evidence>
<evidence type="ECO:0000256" key="5">
    <source>
        <dbReference type="ARBA" id="ARBA00022803"/>
    </source>
</evidence>
<keyword evidence="9" id="KW-1133">Transmembrane helix</keyword>
<comment type="subunit">
    <text evidence="2">Interacts with microtubules.</text>
</comment>
<evidence type="ECO:0000256" key="7">
    <source>
        <dbReference type="ARBA" id="ARBA00039966"/>
    </source>
</evidence>
<dbReference type="PANTHER" id="PTHR16056:SF16">
    <property type="entry name" value="REGULATOR OF MICROTUBULE DYNAMICS PROTEIN 1"/>
    <property type="match status" value="1"/>
</dbReference>